<organism evidence="1 2">
    <name type="scientific">Pseudomonas fluorescens</name>
    <dbReference type="NCBI Taxonomy" id="294"/>
    <lineage>
        <taxon>Bacteria</taxon>
        <taxon>Pseudomonadati</taxon>
        <taxon>Pseudomonadota</taxon>
        <taxon>Gammaproteobacteria</taxon>
        <taxon>Pseudomonadales</taxon>
        <taxon>Pseudomonadaceae</taxon>
        <taxon>Pseudomonas</taxon>
    </lineage>
</organism>
<dbReference type="AlphaFoldDB" id="A0A159ZWA6"/>
<evidence type="ECO:0000313" key="1">
    <source>
        <dbReference type="EMBL" id="AMZ71394.1"/>
    </source>
</evidence>
<dbReference type="Proteomes" id="UP000076083">
    <property type="component" value="Chromosome"/>
</dbReference>
<reference evidence="2" key="1">
    <citation type="submission" date="2016-04" db="EMBL/GenBank/DDBJ databases">
        <authorList>
            <person name="Ray J."/>
            <person name="Price M."/>
            <person name="Deutschbauer A."/>
        </authorList>
    </citation>
    <scope>NUCLEOTIDE SEQUENCE [LARGE SCALE GENOMIC DNA]</scope>
    <source>
        <strain evidence="2">FW300-N2E2</strain>
    </source>
</reference>
<reference evidence="1 2" key="2">
    <citation type="journal article" date="2018" name="Nature">
        <title>Mutant phenotypes for thousands of bacterial genes of unknown function.</title>
        <authorList>
            <person name="Price M.N."/>
            <person name="Wetmore K.M."/>
            <person name="Waters R.J."/>
            <person name="Callaghan M."/>
            <person name="Ray J."/>
            <person name="Liu H."/>
            <person name="Kuehl J.V."/>
            <person name="Melnyk R.A."/>
            <person name="Lamson J.S."/>
            <person name="Suh Y."/>
            <person name="Carlson H.K."/>
            <person name="Esquivel Z."/>
            <person name="Sadeeshkumar H."/>
            <person name="Chakraborty R."/>
            <person name="Zane G.M."/>
            <person name="Rubin B.E."/>
            <person name="Wall J.D."/>
            <person name="Visel A."/>
            <person name="Bristow J."/>
            <person name="Blow M.J."/>
            <person name="Arkin A.P."/>
            <person name="Deutschbauer A.M."/>
        </authorList>
    </citation>
    <scope>NUCLEOTIDE SEQUENCE [LARGE SCALE GENOMIC DNA]</scope>
    <source>
        <strain evidence="1 2">FW300-N2E2</strain>
    </source>
</reference>
<dbReference type="REBASE" id="251738">
    <property type="entry name" value="M.PflN2E2ORF9925P"/>
</dbReference>
<proteinExistence type="predicted"/>
<protein>
    <recommendedName>
        <fullName evidence="3">DNA (cytosine-5-)-methyltransferase</fullName>
    </recommendedName>
</protein>
<evidence type="ECO:0008006" key="3">
    <source>
        <dbReference type="Google" id="ProtNLM"/>
    </source>
</evidence>
<accession>A0A159ZWA6</accession>
<name>A0A159ZWA6_PSEFL</name>
<gene>
    <name evidence="1" type="ORF">TK06_09925</name>
</gene>
<evidence type="ECO:0000313" key="2">
    <source>
        <dbReference type="Proteomes" id="UP000076083"/>
    </source>
</evidence>
<dbReference type="EMBL" id="CP015225">
    <property type="protein sequence ID" value="AMZ71394.1"/>
    <property type="molecule type" value="Genomic_DNA"/>
</dbReference>
<sequence length="63" mass="7074">MWEATDNGWMLMAADGPRYKVIGNSMAVPCLTWLGKRLLGVLRNPESFSEVLITDRPAKKNHS</sequence>